<dbReference type="PANTHER" id="PTHR12295:SF30">
    <property type="entry name" value="PROTEIN FURRY"/>
    <property type="match status" value="1"/>
</dbReference>
<reference evidence="2 3" key="1">
    <citation type="journal article" date="2018" name="New Phytol.">
        <title>Phylogenomics of Endogonaceae and evolution of mycorrhizas within Mucoromycota.</title>
        <authorList>
            <person name="Chang Y."/>
            <person name="Desiro A."/>
            <person name="Na H."/>
            <person name="Sandor L."/>
            <person name="Lipzen A."/>
            <person name="Clum A."/>
            <person name="Barry K."/>
            <person name="Grigoriev I.V."/>
            <person name="Martin F.M."/>
            <person name="Stajich J.E."/>
            <person name="Smith M.E."/>
            <person name="Bonito G."/>
            <person name="Spatafora J.W."/>
        </authorList>
    </citation>
    <scope>NUCLEOTIDE SEQUENCE [LARGE SCALE GENOMIC DNA]</scope>
    <source>
        <strain evidence="2 3">GMNB39</strain>
    </source>
</reference>
<feature type="compositionally biased region" description="Basic and acidic residues" evidence="1">
    <location>
        <begin position="85"/>
        <end position="99"/>
    </location>
</feature>
<organism evidence="2 3">
    <name type="scientific">Jimgerdemannia flammicorona</name>
    <dbReference type="NCBI Taxonomy" id="994334"/>
    <lineage>
        <taxon>Eukaryota</taxon>
        <taxon>Fungi</taxon>
        <taxon>Fungi incertae sedis</taxon>
        <taxon>Mucoromycota</taxon>
        <taxon>Mucoromycotina</taxon>
        <taxon>Endogonomycetes</taxon>
        <taxon>Endogonales</taxon>
        <taxon>Endogonaceae</taxon>
        <taxon>Jimgerdemannia</taxon>
    </lineage>
</organism>
<dbReference type="Proteomes" id="UP000268093">
    <property type="component" value="Unassembled WGS sequence"/>
</dbReference>
<dbReference type="GO" id="GO:0030427">
    <property type="term" value="C:site of polarized growth"/>
    <property type="evidence" value="ECO:0007669"/>
    <property type="project" value="TreeGrafter"/>
</dbReference>
<sequence>MTDKPPPPPQTIFTPTIQIEFPSLPQPSVAISPTPTATAAANNDYFNHQQHAIPSSSTITLTQSRHSISAISTMTPLKSGGPTEFDGHNGDGSARKRDSGTVSSSEYALHVLFAQFAKVADNKMELILTSSMNEQICSRVILYKYGSAIDGIFRSHHIVSHHIVSQYKSINPHDASANPPSQDRELDLSYWIGPDSDPFFDKLLKSLGSIASHRPKPVIDLVMGWRKAKSEPIDPVLVRKMT</sequence>
<dbReference type="GO" id="GO:0000902">
    <property type="term" value="P:cell morphogenesis"/>
    <property type="evidence" value="ECO:0007669"/>
    <property type="project" value="InterPro"/>
</dbReference>
<dbReference type="OrthoDB" id="6287725at2759"/>
<feature type="region of interest" description="Disordered" evidence="1">
    <location>
        <begin position="73"/>
        <end position="100"/>
    </location>
</feature>
<accession>A0A433D267</accession>
<evidence type="ECO:0000256" key="1">
    <source>
        <dbReference type="SAM" id="MobiDB-lite"/>
    </source>
</evidence>
<evidence type="ECO:0000313" key="2">
    <source>
        <dbReference type="EMBL" id="RUP44926.1"/>
    </source>
</evidence>
<name>A0A433D267_9FUNG</name>
<dbReference type="InterPro" id="IPR039867">
    <property type="entry name" value="Furry/Tao3/Mor2"/>
</dbReference>
<keyword evidence="3" id="KW-1185">Reference proteome</keyword>
<dbReference type="EMBL" id="RBNI01008134">
    <property type="protein sequence ID" value="RUP44926.1"/>
    <property type="molecule type" value="Genomic_DNA"/>
</dbReference>
<dbReference type="AlphaFoldDB" id="A0A433D267"/>
<dbReference type="PANTHER" id="PTHR12295">
    <property type="entry name" value="FURRY-RELATED"/>
    <property type="match status" value="1"/>
</dbReference>
<proteinExistence type="predicted"/>
<gene>
    <name evidence="2" type="ORF">BC936DRAFT_148855</name>
</gene>
<dbReference type="GO" id="GO:0005938">
    <property type="term" value="C:cell cortex"/>
    <property type="evidence" value="ECO:0007669"/>
    <property type="project" value="TreeGrafter"/>
</dbReference>
<evidence type="ECO:0000313" key="3">
    <source>
        <dbReference type="Proteomes" id="UP000268093"/>
    </source>
</evidence>
<comment type="caution">
    <text evidence="2">The sequence shown here is derived from an EMBL/GenBank/DDBJ whole genome shotgun (WGS) entry which is preliminary data.</text>
</comment>
<protein>
    <submittedName>
        <fullName evidence="2">Uncharacterized protein</fullName>
    </submittedName>
</protein>